<evidence type="ECO:0000256" key="2">
    <source>
        <dbReference type="ARBA" id="ARBA00022801"/>
    </source>
</evidence>
<comment type="similarity">
    <text evidence="1">Belongs to the thioesterase family.</text>
</comment>
<evidence type="ECO:0000313" key="4">
    <source>
        <dbReference type="EMBL" id="MBH1652557.1"/>
    </source>
</evidence>
<dbReference type="InterPro" id="IPR012223">
    <property type="entry name" value="TEII"/>
</dbReference>
<evidence type="ECO:0000313" key="5">
    <source>
        <dbReference type="Proteomes" id="UP000625930"/>
    </source>
</evidence>
<name>A0AA89WKZ7_STEMA</name>
<dbReference type="Proteomes" id="UP000625930">
    <property type="component" value="Unassembled WGS sequence"/>
</dbReference>
<reference evidence="4" key="1">
    <citation type="submission" date="2020-11" db="EMBL/GenBank/DDBJ databases">
        <title>Enhanced detection system for hospital associated transmission using whole genome sequencing surveillance.</title>
        <authorList>
            <person name="Harrison L.H."/>
            <person name="Van Tyne D."/>
            <person name="Marsh J.W."/>
            <person name="Griffith M.P."/>
            <person name="Snyder D.J."/>
            <person name="Cooper V.S."/>
            <person name="Mustapha M."/>
        </authorList>
    </citation>
    <scope>NUCLEOTIDE SEQUENCE</scope>
    <source>
        <strain evidence="4">STEN00091</strain>
    </source>
</reference>
<dbReference type="RefSeq" id="WP_164171403.1">
    <property type="nucleotide sequence ID" value="NZ_VLHB01000010.1"/>
</dbReference>
<dbReference type="InterPro" id="IPR020802">
    <property type="entry name" value="TesA-like"/>
</dbReference>
<evidence type="ECO:0000256" key="1">
    <source>
        <dbReference type="ARBA" id="ARBA00007169"/>
    </source>
</evidence>
<dbReference type="GO" id="GO:0008610">
    <property type="term" value="P:lipid biosynthetic process"/>
    <property type="evidence" value="ECO:0007669"/>
    <property type="project" value="TreeGrafter"/>
</dbReference>
<dbReference type="PANTHER" id="PTHR11487:SF0">
    <property type="entry name" value="S-ACYL FATTY ACID SYNTHASE THIOESTERASE, MEDIUM CHAIN"/>
    <property type="match status" value="1"/>
</dbReference>
<dbReference type="Gene3D" id="3.40.50.1820">
    <property type="entry name" value="alpha/beta hydrolase"/>
    <property type="match status" value="1"/>
</dbReference>
<feature type="domain" description="Thioesterase TesA-like" evidence="3">
    <location>
        <begin position="34"/>
        <end position="257"/>
    </location>
</feature>
<evidence type="ECO:0000259" key="3">
    <source>
        <dbReference type="SMART" id="SM00824"/>
    </source>
</evidence>
<dbReference type="GO" id="GO:0016787">
    <property type="term" value="F:hydrolase activity"/>
    <property type="evidence" value="ECO:0007669"/>
    <property type="project" value="UniProtKB-KW"/>
</dbReference>
<organism evidence="4 5">
    <name type="scientific">Stenotrophomonas maltophilia</name>
    <name type="common">Pseudomonas maltophilia</name>
    <name type="synonym">Xanthomonas maltophilia</name>
    <dbReference type="NCBI Taxonomy" id="40324"/>
    <lineage>
        <taxon>Bacteria</taxon>
        <taxon>Pseudomonadati</taxon>
        <taxon>Pseudomonadota</taxon>
        <taxon>Gammaproteobacteria</taxon>
        <taxon>Lysobacterales</taxon>
        <taxon>Lysobacteraceae</taxon>
        <taxon>Stenotrophomonas</taxon>
        <taxon>Stenotrophomonas maltophilia group</taxon>
    </lineage>
</organism>
<sequence>MRPATSHQGESMMLNSNPWTMAFKPNPQARMRLFCIPYAGAGASAYRDWHASIRDDVEVVGIQLPGRESRFSEPPLVSIDDIVGQLTEVIAQHGDKPFVLFGHSLGALVSYELTRAIQQLRGSTPRHLIVSGTRAPCCPRRDDPIHQLDDDTFLDRIKSFNGTPPSLLQDMELMKLFTPLLRADFRAAESYRYVDRGPIWCPVTVLGGDEDDGVPLDDLSAWSSMCRSRYDRHVFHGDHFFIHKHKAAVIDIINRVFDGLLSQGRGQPSATRGMLEEGLI</sequence>
<proteinExistence type="inferred from homology"/>
<comment type="caution">
    <text evidence="4">The sequence shown here is derived from an EMBL/GenBank/DDBJ whole genome shotgun (WGS) entry which is preliminary data.</text>
</comment>
<dbReference type="SMART" id="SM00824">
    <property type="entry name" value="PKS_TE"/>
    <property type="match status" value="1"/>
</dbReference>
<dbReference type="InterPro" id="IPR029058">
    <property type="entry name" value="AB_hydrolase_fold"/>
</dbReference>
<dbReference type="Pfam" id="PF00975">
    <property type="entry name" value="Thioesterase"/>
    <property type="match status" value="1"/>
</dbReference>
<dbReference type="EMBL" id="JADUNP010000017">
    <property type="protein sequence ID" value="MBH1652557.1"/>
    <property type="molecule type" value="Genomic_DNA"/>
</dbReference>
<protein>
    <submittedName>
        <fullName evidence="4">Thioesterase</fullName>
    </submittedName>
</protein>
<accession>A0AA89WKZ7</accession>
<keyword evidence="2" id="KW-0378">Hydrolase</keyword>
<dbReference type="PANTHER" id="PTHR11487">
    <property type="entry name" value="THIOESTERASE"/>
    <property type="match status" value="1"/>
</dbReference>
<dbReference type="SUPFAM" id="SSF53474">
    <property type="entry name" value="alpha/beta-Hydrolases"/>
    <property type="match status" value="1"/>
</dbReference>
<gene>
    <name evidence="4" type="ORF">I5U67_10280</name>
</gene>
<dbReference type="InterPro" id="IPR001031">
    <property type="entry name" value="Thioesterase"/>
</dbReference>
<dbReference type="AlphaFoldDB" id="A0AA89WKZ7"/>